<dbReference type="Proteomes" id="UP000828390">
    <property type="component" value="Unassembled WGS sequence"/>
</dbReference>
<comment type="caution">
    <text evidence="1">The sequence shown here is derived from an EMBL/GenBank/DDBJ whole genome shotgun (WGS) entry which is preliminary data.</text>
</comment>
<evidence type="ECO:0000313" key="2">
    <source>
        <dbReference type="Proteomes" id="UP000828390"/>
    </source>
</evidence>
<organism evidence="1 2">
    <name type="scientific">Dreissena polymorpha</name>
    <name type="common">Zebra mussel</name>
    <name type="synonym">Mytilus polymorpha</name>
    <dbReference type="NCBI Taxonomy" id="45954"/>
    <lineage>
        <taxon>Eukaryota</taxon>
        <taxon>Metazoa</taxon>
        <taxon>Spiralia</taxon>
        <taxon>Lophotrochozoa</taxon>
        <taxon>Mollusca</taxon>
        <taxon>Bivalvia</taxon>
        <taxon>Autobranchia</taxon>
        <taxon>Heteroconchia</taxon>
        <taxon>Euheterodonta</taxon>
        <taxon>Imparidentia</taxon>
        <taxon>Neoheterodontei</taxon>
        <taxon>Myida</taxon>
        <taxon>Dreissenoidea</taxon>
        <taxon>Dreissenidae</taxon>
        <taxon>Dreissena</taxon>
    </lineage>
</organism>
<reference evidence="1" key="2">
    <citation type="submission" date="2020-11" db="EMBL/GenBank/DDBJ databases">
        <authorList>
            <person name="McCartney M.A."/>
            <person name="Auch B."/>
            <person name="Kono T."/>
            <person name="Mallez S."/>
            <person name="Becker A."/>
            <person name="Gohl D.M."/>
            <person name="Silverstein K.A.T."/>
            <person name="Koren S."/>
            <person name="Bechman K.B."/>
            <person name="Herman A."/>
            <person name="Abrahante J.E."/>
            <person name="Garbe J."/>
        </authorList>
    </citation>
    <scope>NUCLEOTIDE SEQUENCE</scope>
    <source>
        <strain evidence="1">Duluth1</strain>
        <tissue evidence="1">Whole animal</tissue>
    </source>
</reference>
<name>A0A9D4R1P2_DREPO</name>
<proteinExistence type="predicted"/>
<sequence length="216" mass="24173">MRLRPLVGLLPVRSPVFLLGRLFRKNTSSSALSLNLLEFISEQFAYTDSHPFILSSPHSVVTRLGDSLGRSTASSTATFLTSHRDASRESLGRLPGTTQPYHLRYVVSSGVSPAHQQSRKASSLSSCFSFPTHFRDSCVMVSTKNTSVMVYIQAQGCIHNHPLYLKTRNLLVLCKNFNISLSFKHIPGRLNTLSDSKSCKHQFLLSDWTFHQEETN</sequence>
<dbReference type="AlphaFoldDB" id="A0A9D4R1P2"/>
<reference evidence="1" key="1">
    <citation type="journal article" date="2019" name="bioRxiv">
        <title>The Genome of the Zebra Mussel, Dreissena polymorpha: A Resource for Invasive Species Research.</title>
        <authorList>
            <person name="McCartney M.A."/>
            <person name="Auch B."/>
            <person name="Kono T."/>
            <person name="Mallez S."/>
            <person name="Zhang Y."/>
            <person name="Obille A."/>
            <person name="Becker A."/>
            <person name="Abrahante J.E."/>
            <person name="Garbe J."/>
            <person name="Badalamenti J.P."/>
            <person name="Herman A."/>
            <person name="Mangelson H."/>
            <person name="Liachko I."/>
            <person name="Sullivan S."/>
            <person name="Sone E.D."/>
            <person name="Koren S."/>
            <person name="Silverstein K.A.T."/>
            <person name="Beckman K.B."/>
            <person name="Gohl D.M."/>
        </authorList>
    </citation>
    <scope>NUCLEOTIDE SEQUENCE</scope>
    <source>
        <strain evidence="1">Duluth1</strain>
        <tissue evidence="1">Whole animal</tissue>
    </source>
</reference>
<gene>
    <name evidence="1" type="ORF">DPMN_093245</name>
</gene>
<evidence type="ECO:0000313" key="1">
    <source>
        <dbReference type="EMBL" id="KAH3850772.1"/>
    </source>
</evidence>
<accession>A0A9D4R1P2</accession>
<protein>
    <submittedName>
        <fullName evidence="1">Uncharacterized protein</fullName>
    </submittedName>
</protein>
<keyword evidence="2" id="KW-1185">Reference proteome</keyword>
<dbReference type="EMBL" id="JAIWYP010000003">
    <property type="protein sequence ID" value="KAH3850772.1"/>
    <property type="molecule type" value="Genomic_DNA"/>
</dbReference>